<keyword evidence="3" id="KW-0132">Cell division</keyword>
<reference evidence="10" key="1">
    <citation type="submission" date="2022-01" db="EMBL/GenBank/DDBJ databases">
        <title>Genome Sequence Resource for Two Populations of Ditylenchus destructor, the Migratory Endoparasitic Phytonematode.</title>
        <authorList>
            <person name="Zhang H."/>
            <person name="Lin R."/>
            <person name="Xie B."/>
        </authorList>
    </citation>
    <scope>NUCLEOTIDE SEQUENCE</scope>
    <source>
        <strain evidence="10">BazhouSP</strain>
    </source>
</reference>
<organism evidence="10 11">
    <name type="scientific">Ditylenchus destructor</name>
    <dbReference type="NCBI Taxonomy" id="166010"/>
    <lineage>
        <taxon>Eukaryota</taxon>
        <taxon>Metazoa</taxon>
        <taxon>Ecdysozoa</taxon>
        <taxon>Nematoda</taxon>
        <taxon>Chromadorea</taxon>
        <taxon>Rhabditida</taxon>
        <taxon>Tylenchina</taxon>
        <taxon>Tylenchomorpha</taxon>
        <taxon>Sphaerularioidea</taxon>
        <taxon>Anguinidae</taxon>
        <taxon>Anguininae</taxon>
        <taxon>Ditylenchus</taxon>
    </lineage>
</organism>
<dbReference type="GO" id="GO:0005634">
    <property type="term" value="C:nucleus"/>
    <property type="evidence" value="ECO:0007669"/>
    <property type="project" value="TreeGrafter"/>
</dbReference>
<evidence type="ECO:0000256" key="6">
    <source>
        <dbReference type="ARBA" id="ARBA00022912"/>
    </source>
</evidence>
<dbReference type="GO" id="GO:0005737">
    <property type="term" value="C:cytoplasm"/>
    <property type="evidence" value="ECO:0007669"/>
    <property type="project" value="TreeGrafter"/>
</dbReference>
<sequence length="320" mass="37125">MSDDVTNAKISTQSTASLCEKNDKLVVEKILDKRQNGDKIEYLVKCENLVDQKWISDTELQTYGDLILKFEMAHENNASRRKTDEPRALVNLTSFPVKCSVSNESFNASAIKKAKSDERKMNIVFINKKVATNIGTNIGQMNQPYSLIAAEKAQIRNDKAFRSISCDTLCELLTSLGEIPFQQKYILVDCRYPYEFNGGHIKLAINLYDVSELPEVFYPQQPAKFQKIKSKTPIFYCEFSQKRGPTMARRLRRLDRDRNHENYPGLDYTEIYVLDRGYRTFHQEGFLDFCEPKSYIPMIHPNHVNDLKKYKRLMSSKRLL</sequence>
<keyword evidence="5" id="KW-0378">Hydrolase</keyword>
<gene>
    <name evidence="10" type="ORF">DdX_06357</name>
</gene>
<keyword evidence="4" id="KW-0498">Mitosis</keyword>
<dbReference type="EMBL" id="JAKKPZ010000008">
    <property type="protein sequence ID" value="KAI1717948.1"/>
    <property type="molecule type" value="Genomic_DNA"/>
</dbReference>
<keyword evidence="6" id="KW-0904">Protein phosphatase</keyword>
<name>A0AAD4R5M9_9BILA</name>
<dbReference type="InterPro" id="IPR016197">
    <property type="entry name" value="Chromo-like_dom_sf"/>
</dbReference>
<dbReference type="SUPFAM" id="SSF54160">
    <property type="entry name" value="Chromo domain-like"/>
    <property type="match status" value="1"/>
</dbReference>
<dbReference type="AlphaFoldDB" id="A0AAD4R5M9"/>
<keyword evidence="11" id="KW-1185">Reference proteome</keyword>
<keyword evidence="7" id="KW-0131">Cell cycle</keyword>
<evidence type="ECO:0000313" key="11">
    <source>
        <dbReference type="Proteomes" id="UP001201812"/>
    </source>
</evidence>
<accession>A0AAD4R5M9</accession>
<dbReference type="SMART" id="SM00450">
    <property type="entry name" value="RHOD"/>
    <property type="match status" value="1"/>
</dbReference>
<evidence type="ECO:0000256" key="1">
    <source>
        <dbReference type="ARBA" id="ARBA00011065"/>
    </source>
</evidence>
<dbReference type="SUPFAM" id="SSF52821">
    <property type="entry name" value="Rhodanese/Cell cycle control phosphatase"/>
    <property type="match status" value="1"/>
</dbReference>
<dbReference type="PANTHER" id="PTHR10828:SF76">
    <property type="entry name" value="M-PHASE INDUCER PHOSPHATASE"/>
    <property type="match status" value="1"/>
</dbReference>
<dbReference type="PROSITE" id="PS50206">
    <property type="entry name" value="RHODANESE_3"/>
    <property type="match status" value="1"/>
</dbReference>
<proteinExistence type="inferred from homology"/>
<protein>
    <recommendedName>
        <fullName evidence="2">protein-tyrosine-phosphatase</fullName>
        <ecNumber evidence="2">3.1.3.48</ecNumber>
    </recommendedName>
</protein>
<dbReference type="GO" id="GO:0010971">
    <property type="term" value="P:positive regulation of G2/M transition of mitotic cell cycle"/>
    <property type="evidence" value="ECO:0007669"/>
    <property type="project" value="TreeGrafter"/>
</dbReference>
<evidence type="ECO:0000259" key="9">
    <source>
        <dbReference type="PROSITE" id="PS50206"/>
    </source>
</evidence>
<dbReference type="FunFam" id="3.40.250.10:FF:000021">
    <property type="entry name" value="M-phase inducer phosphatase cdc-25.2"/>
    <property type="match status" value="1"/>
</dbReference>
<evidence type="ECO:0000256" key="8">
    <source>
        <dbReference type="ARBA" id="ARBA00051722"/>
    </source>
</evidence>
<dbReference type="EC" id="3.1.3.48" evidence="2"/>
<evidence type="ECO:0000256" key="7">
    <source>
        <dbReference type="ARBA" id="ARBA00023306"/>
    </source>
</evidence>
<comment type="similarity">
    <text evidence="1">Belongs to the MPI phosphatase family.</text>
</comment>
<evidence type="ECO:0000256" key="4">
    <source>
        <dbReference type="ARBA" id="ARBA00022776"/>
    </source>
</evidence>
<evidence type="ECO:0000256" key="5">
    <source>
        <dbReference type="ARBA" id="ARBA00022801"/>
    </source>
</evidence>
<evidence type="ECO:0000313" key="10">
    <source>
        <dbReference type="EMBL" id="KAI1717948.1"/>
    </source>
</evidence>
<dbReference type="Pfam" id="PF00581">
    <property type="entry name" value="Rhodanese"/>
    <property type="match status" value="1"/>
</dbReference>
<dbReference type="Gene3D" id="2.40.50.40">
    <property type="match status" value="1"/>
</dbReference>
<dbReference type="GO" id="GO:0051301">
    <property type="term" value="P:cell division"/>
    <property type="evidence" value="ECO:0007669"/>
    <property type="project" value="UniProtKB-KW"/>
</dbReference>
<dbReference type="CDD" id="cd00024">
    <property type="entry name" value="CD_CSD"/>
    <property type="match status" value="1"/>
</dbReference>
<dbReference type="InterPro" id="IPR001763">
    <property type="entry name" value="Rhodanese-like_dom"/>
</dbReference>
<dbReference type="PANTHER" id="PTHR10828">
    <property type="entry name" value="M-PHASE INDUCER PHOSPHATASE DUAL SPECIFICITY PHOSPHATASE CDC25"/>
    <property type="match status" value="1"/>
</dbReference>
<dbReference type="GO" id="GO:0004725">
    <property type="term" value="F:protein tyrosine phosphatase activity"/>
    <property type="evidence" value="ECO:0007669"/>
    <property type="project" value="UniProtKB-EC"/>
</dbReference>
<dbReference type="Gene3D" id="3.40.250.10">
    <property type="entry name" value="Rhodanese-like domain"/>
    <property type="match status" value="1"/>
</dbReference>
<dbReference type="Proteomes" id="UP001201812">
    <property type="component" value="Unassembled WGS sequence"/>
</dbReference>
<feature type="domain" description="Rhodanese" evidence="9">
    <location>
        <begin position="181"/>
        <end position="290"/>
    </location>
</feature>
<comment type="caution">
    <text evidence="10">The sequence shown here is derived from an EMBL/GenBank/DDBJ whole genome shotgun (WGS) entry which is preliminary data.</text>
</comment>
<dbReference type="GO" id="GO:0110032">
    <property type="term" value="P:positive regulation of G2/MI transition of meiotic cell cycle"/>
    <property type="evidence" value="ECO:0007669"/>
    <property type="project" value="TreeGrafter"/>
</dbReference>
<dbReference type="InterPro" id="IPR036873">
    <property type="entry name" value="Rhodanese-like_dom_sf"/>
</dbReference>
<evidence type="ECO:0000256" key="3">
    <source>
        <dbReference type="ARBA" id="ARBA00022618"/>
    </source>
</evidence>
<evidence type="ECO:0000256" key="2">
    <source>
        <dbReference type="ARBA" id="ARBA00013064"/>
    </source>
</evidence>
<dbReference type="GO" id="GO:0000086">
    <property type="term" value="P:G2/M transition of mitotic cell cycle"/>
    <property type="evidence" value="ECO:0007669"/>
    <property type="project" value="TreeGrafter"/>
</dbReference>
<comment type="catalytic activity">
    <reaction evidence="8">
        <text>O-phospho-L-tyrosyl-[protein] + H2O = L-tyrosyl-[protein] + phosphate</text>
        <dbReference type="Rhea" id="RHEA:10684"/>
        <dbReference type="Rhea" id="RHEA-COMP:10136"/>
        <dbReference type="Rhea" id="RHEA-COMP:20101"/>
        <dbReference type="ChEBI" id="CHEBI:15377"/>
        <dbReference type="ChEBI" id="CHEBI:43474"/>
        <dbReference type="ChEBI" id="CHEBI:46858"/>
        <dbReference type="ChEBI" id="CHEBI:61978"/>
        <dbReference type="EC" id="3.1.3.48"/>
    </reaction>
</comment>